<evidence type="ECO:0000313" key="4">
    <source>
        <dbReference type="EMBL" id="MBR7744804.1"/>
    </source>
</evidence>
<keyword evidence="1" id="KW-0560">Oxidoreductase</keyword>
<dbReference type="SUPFAM" id="SSF51735">
    <property type="entry name" value="NAD(P)-binding Rossmann-fold domains"/>
    <property type="match status" value="1"/>
</dbReference>
<dbReference type="GO" id="GO:0016616">
    <property type="term" value="F:oxidoreductase activity, acting on the CH-OH group of donors, NAD or NADP as acceptor"/>
    <property type="evidence" value="ECO:0007669"/>
    <property type="project" value="UniProtKB-ARBA"/>
</dbReference>
<dbReference type="GO" id="GO:0051287">
    <property type="term" value="F:NAD binding"/>
    <property type="evidence" value="ECO:0007669"/>
    <property type="project" value="InterPro"/>
</dbReference>
<dbReference type="Proteomes" id="UP000677016">
    <property type="component" value="Unassembled WGS sequence"/>
</dbReference>
<dbReference type="InterPro" id="IPR006140">
    <property type="entry name" value="D-isomer_DH_NAD-bd"/>
</dbReference>
<reference evidence="4" key="1">
    <citation type="submission" date="2021-04" db="EMBL/GenBank/DDBJ databases">
        <title>Phycicoccus avicenniae sp. nov., a novel endophytic actinomycetes isolated from branch of Avicennia mariana.</title>
        <authorList>
            <person name="Tuo L."/>
        </authorList>
    </citation>
    <scope>NUCLEOTIDE SEQUENCE</scope>
    <source>
        <strain evidence="4">BSK3Z-2</strain>
    </source>
</reference>
<feature type="domain" description="D-isomer specific 2-hydroxyacid dehydrogenase NAD-binding" evidence="3">
    <location>
        <begin position="113"/>
        <end position="292"/>
    </location>
</feature>
<name>A0A941D9Y1_9MICO</name>
<evidence type="ECO:0000256" key="1">
    <source>
        <dbReference type="ARBA" id="ARBA00023002"/>
    </source>
</evidence>
<dbReference type="CDD" id="cd05300">
    <property type="entry name" value="2-Hacid_dh_1"/>
    <property type="match status" value="1"/>
</dbReference>
<dbReference type="PROSITE" id="PS00671">
    <property type="entry name" value="D_2_HYDROXYACID_DH_3"/>
    <property type="match status" value="1"/>
</dbReference>
<evidence type="ECO:0000256" key="2">
    <source>
        <dbReference type="ARBA" id="ARBA00023027"/>
    </source>
</evidence>
<organism evidence="4 5">
    <name type="scientific">Phycicoccus avicenniae</name>
    <dbReference type="NCBI Taxonomy" id="2828860"/>
    <lineage>
        <taxon>Bacteria</taxon>
        <taxon>Bacillati</taxon>
        <taxon>Actinomycetota</taxon>
        <taxon>Actinomycetes</taxon>
        <taxon>Micrococcales</taxon>
        <taxon>Intrasporangiaceae</taxon>
        <taxon>Phycicoccus</taxon>
    </lineage>
</organism>
<dbReference type="Gene3D" id="3.40.50.720">
    <property type="entry name" value="NAD(P)-binding Rossmann-like Domain"/>
    <property type="match status" value="2"/>
</dbReference>
<dbReference type="InterPro" id="IPR029753">
    <property type="entry name" value="D-isomer_DH_CS"/>
</dbReference>
<sequence length="337" mass="37432">MPTERPITTVLATVPFEEHEVDQLREAFAPAELVRVDSSDDARIEEVLRTADVAVLEGDLDQRHLDAPNLAWVHCDHSGLNKSARPEVFEKGLLVSGSAGRSAPALAQHGFFFALSLTYQAKELQRDQANRTWRGIPDYFHRPALWGQTLGVVGFGRTGQEMARLGRAFGMHVVVLRRKQDGGVPDFVDEMLTTDSGDSVMDLADRCDVIMLATQLTDATHHLFSTEQFERMRPSAVLVNISRGPVVDERALEEALRTGRIAGAASDVFATEPLPADSGLWDAPNFYLTPHMTPRMPDKTQRSIDIIVENVRRFRSGETLLNQLTEADVYHGATHPR</sequence>
<dbReference type="AlphaFoldDB" id="A0A941D9Y1"/>
<dbReference type="EMBL" id="JAGSNF010000024">
    <property type="protein sequence ID" value="MBR7744804.1"/>
    <property type="molecule type" value="Genomic_DNA"/>
</dbReference>
<evidence type="ECO:0000313" key="5">
    <source>
        <dbReference type="Proteomes" id="UP000677016"/>
    </source>
</evidence>
<comment type="caution">
    <text evidence="4">The sequence shown here is derived from an EMBL/GenBank/DDBJ whole genome shotgun (WGS) entry which is preliminary data.</text>
</comment>
<dbReference type="SUPFAM" id="SSF52283">
    <property type="entry name" value="Formate/glycerate dehydrogenase catalytic domain-like"/>
    <property type="match status" value="1"/>
</dbReference>
<evidence type="ECO:0000259" key="3">
    <source>
        <dbReference type="Pfam" id="PF02826"/>
    </source>
</evidence>
<dbReference type="Pfam" id="PF02826">
    <property type="entry name" value="2-Hacid_dh_C"/>
    <property type="match status" value="1"/>
</dbReference>
<proteinExistence type="predicted"/>
<gene>
    <name evidence="4" type="ORF">KC207_16025</name>
</gene>
<dbReference type="PANTHER" id="PTHR43333:SF1">
    <property type="entry name" value="D-ISOMER SPECIFIC 2-HYDROXYACID DEHYDROGENASE NAD-BINDING DOMAIN-CONTAINING PROTEIN"/>
    <property type="match status" value="1"/>
</dbReference>
<dbReference type="PANTHER" id="PTHR43333">
    <property type="entry name" value="2-HACID_DH_C DOMAIN-CONTAINING PROTEIN"/>
    <property type="match status" value="1"/>
</dbReference>
<dbReference type="InterPro" id="IPR036291">
    <property type="entry name" value="NAD(P)-bd_dom_sf"/>
</dbReference>
<keyword evidence="2" id="KW-0520">NAD</keyword>
<accession>A0A941D9Y1</accession>
<dbReference type="RefSeq" id="WP_211604331.1">
    <property type="nucleotide sequence ID" value="NZ_JAGSNF010000024.1"/>
</dbReference>
<keyword evidence="5" id="KW-1185">Reference proteome</keyword>
<protein>
    <submittedName>
        <fullName evidence="4">D-2-hydroxyacid dehydrogenase</fullName>
    </submittedName>
</protein>